<evidence type="ECO:0000313" key="5">
    <source>
        <dbReference type="EMBL" id="MBK3333304.1"/>
    </source>
</evidence>
<keyword evidence="3" id="KW-0812">Transmembrane</keyword>
<dbReference type="PROSITE" id="PS50887">
    <property type="entry name" value="GGDEF"/>
    <property type="match status" value="1"/>
</dbReference>
<accession>A0ABS1GK49</accession>
<keyword evidence="6" id="KW-1185">Reference proteome</keyword>
<dbReference type="PANTHER" id="PTHR45138">
    <property type="entry name" value="REGULATORY COMPONENTS OF SENSORY TRANSDUCTION SYSTEM"/>
    <property type="match status" value="1"/>
</dbReference>
<gene>
    <name evidence="5" type="ORF">GWK41_09505</name>
</gene>
<dbReference type="SUPFAM" id="SSF103190">
    <property type="entry name" value="Sensory domain-like"/>
    <property type="match status" value="1"/>
</dbReference>
<feature type="transmembrane region" description="Helical" evidence="3">
    <location>
        <begin position="300"/>
        <end position="321"/>
    </location>
</feature>
<dbReference type="InterPro" id="IPR029787">
    <property type="entry name" value="Nucleotide_cyclase"/>
</dbReference>
<dbReference type="Pfam" id="PF14827">
    <property type="entry name" value="dCache_3"/>
    <property type="match status" value="1"/>
</dbReference>
<keyword evidence="3" id="KW-0472">Membrane</keyword>
<feature type="domain" description="GGDEF" evidence="4">
    <location>
        <begin position="421"/>
        <end position="550"/>
    </location>
</feature>
<organism evidence="5 6">
    <name type="scientific">Persephonella atlantica</name>
    <dbReference type="NCBI Taxonomy" id="2699429"/>
    <lineage>
        <taxon>Bacteria</taxon>
        <taxon>Pseudomonadati</taxon>
        <taxon>Aquificota</taxon>
        <taxon>Aquificia</taxon>
        <taxon>Aquificales</taxon>
        <taxon>Hydrogenothermaceae</taxon>
        <taxon>Persephonella</taxon>
    </lineage>
</organism>
<dbReference type="Gene3D" id="3.30.70.270">
    <property type="match status" value="1"/>
</dbReference>
<comment type="catalytic activity">
    <reaction evidence="2">
        <text>2 GTP = 3',3'-c-di-GMP + 2 diphosphate</text>
        <dbReference type="Rhea" id="RHEA:24898"/>
        <dbReference type="ChEBI" id="CHEBI:33019"/>
        <dbReference type="ChEBI" id="CHEBI:37565"/>
        <dbReference type="ChEBI" id="CHEBI:58805"/>
        <dbReference type="EC" id="2.7.7.65"/>
    </reaction>
</comment>
<name>A0ABS1GK49_9AQUI</name>
<dbReference type="CDD" id="cd01949">
    <property type="entry name" value="GGDEF"/>
    <property type="match status" value="1"/>
</dbReference>
<dbReference type="PANTHER" id="PTHR45138:SF9">
    <property type="entry name" value="DIGUANYLATE CYCLASE DGCM-RELATED"/>
    <property type="match status" value="1"/>
</dbReference>
<sequence length="550" mass="63872">MKLNSVRRFIYAVVFIVSVSFLVLAVYQIYLHNSLLDRFLQNRYRENKNVMNLVKKLEKDILISVAISISQNNSLKDLIKKDDRNRAFFLVKKLWNEYSRELNISEIHIIKEDGTSFVNFVDFGAGFLEEKERYLTTGFRKDVEKSIRTEKPVSTLFVCRYFVGFRSVYPIKDGDRLIGIVSVGKNIESIIPDIKATLGKSSFAVIDINKVKRCLNPEALRDLEEKNPRYNSYILLGNTEHSKSLLRKIDFKKKYFIKRFEDRTYMFSIFPLRNFGDDIVGYIAFQDDISYLKYGFMKSIVNIFFTYAVLLAGIIASIIFFSGRFERKLSDVENITERLSKKDFSVLREYSVEGKEDDLDKLKKQILTMGRELHNYIIELNRRMMKLSEENYKDPLLGILNRRALIKVGNTEIEKAKIRGLPLSVMVIDLDNFKQINDRYGHDVGDKVLKDFVETVKKIISSRDLFFRLGGEEFLIILPGADISKTLEIGEQIREAIEGRDIETEEGKIHYTVSIGIAQMGEEDDIYSVISRADDNLYRAKREGRNRVIG</sequence>
<evidence type="ECO:0000256" key="1">
    <source>
        <dbReference type="ARBA" id="ARBA00012528"/>
    </source>
</evidence>
<comment type="caution">
    <text evidence="5">The sequence shown here is derived from an EMBL/GenBank/DDBJ whole genome shotgun (WGS) entry which is preliminary data.</text>
</comment>
<dbReference type="RefSeq" id="WP_200674855.1">
    <property type="nucleotide sequence ID" value="NZ_JAACYA010000002.1"/>
</dbReference>
<dbReference type="EMBL" id="JAACYA010000002">
    <property type="protein sequence ID" value="MBK3333304.1"/>
    <property type="molecule type" value="Genomic_DNA"/>
</dbReference>
<dbReference type="Proteomes" id="UP000772812">
    <property type="component" value="Unassembled WGS sequence"/>
</dbReference>
<feature type="transmembrane region" description="Helical" evidence="3">
    <location>
        <begin position="9"/>
        <end position="30"/>
    </location>
</feature>
<dbReference type="InterPro" id="IPR029151">
    <property type="entry name" value="Sensor-like_sf"/>
</dbReference>
<dbReference type="SMART" id="SM00267">
    <property type="entry name" value="GGDEF"/>
    <property type="match status" value="1"/>
</dbReference>
<reference evidence="5 6" key="1">
    <citation type="journal article" date="2021" name="Syst. Appl. Microbiol.">
        <title>Persephonella atlantica sp. nov.: How to adapt to physico-chemical gradients in high temperature hydrothermal habitats.</title>
        <authorList>
            <person name="Francois D.X."/>
            <person name="Godfroy A."/>
            <person name="Mathien C."/>
            <person name="Aube J."/>
            <person name="Cathalot C."/>
            <person name="Lesongeur F."/>
            <person name="L'Haridon S."/>
            <person name="Philippon X."/>
            <person name="Roussel E.G."/>
        </authorList>
    </citation>
    <scope>NUCLEOTIDE SEQUENCE [LARGE SCALE GENOMIC DNA]</scope>
    <source>
        <strain evidence="5 6">MO1340</strain>
    </source>
</reference>
<dbReference type="InterPro" id="IPR043128">
    <property type="entry name" value="Rev_trsase/Diguanyl_cyclase"/>
</dbReference>
<dbReference type="InterPro" id="IPR000160">
    <property type="entry name" value="GGDEF_dom"/>
</dbReference>
<dbReference type="InterPro" id="IPR029150">
    <property type="entry name" value="dCache_3"/>
</dbReference>
<evidence type="ECO:0000256" key="2">
    <source>
        <dbReference type="ARBA" id="ARBA00034247"/>
    </source>
</evidence>
<protein>
    <recommendedName>
        <fullName evidence="1">diguanylate cyclase</fullName>
        <ecNumber evidence="1">2.7.7.65</ecNumber>
    </recommendedName>
</protein>
<evidence type="ECO:0000313" key="6">
    <source>
        <dbReference type="Proteomes" id="UP000772812"/>
    </source>
</evidence>
<dbReference type="SUPFAM" id="SSF55073">
    <property type="entry name" value="Nucleotide cyclase"/>
    <property type="match status" value="1"/>
</dbReference>
<proteinExistence type="predicted"/>
<evidence type="ECO:0000256" key="3">
    <source>
        <dbReference type="SAM" id="Phobius"/>
    </source>
</evidence>
<dbReference type="NCBIfam" id="TIGR00254">
    <property type="entry name" value="GGDEF"/>
    <property type="match status" value="1"/>
</dbReference>
<keyword evidence="3" id="KW-1133">Transmembrane helix</keyword>
<dbReference type="EC" id="2.7.7.65" evidence="1"/>
<dbReference type="Pfam" id="PF00990">
    <property type="entry name" value="GGDEF"/>
    <property type="match status" value="1"/>
</dbReference>
<evidence type="ECO:0000259" key="4">
    <source>
        <dbReference type="PROSITE" id="PS50887"/>
    </source>
</evidence>
<dbReference type="InterPro" id="IPR050469">
    <property type="entry name" value="Diguanylate_Cyclase"/>
</dbReference>